<evidence type="ECO:0000256" key="1">
    <source>
        <dbReference type="ARBA" id="ARBA00004123"/>
    </source>
</evidence>
<dbReference type="Proteomes" id="UP000189701">
    <property type="component" value="Unplaced"/>
</dbReference>
<dbReference type="GO" id="GO:0007165">
    <property type="term" value="P:signal transduction"/>
    <property type="evidence" value="ECO:0007669"/>
    <property type="project" value="InterPro"/>
</dbReference>
<name>A0A1U7VCX7_NICSY</name>
<gene>
    <name evidence="9" type="primary">LOC104212552</name>
</gene>
<evidence type="ECO:0000313" key="9">
    <source>
        <dbReference type="RefSeq" id="XP_009760154.1"/>
    </source>
</evidence>
<evidence type="ECO:0000259" key="7">
    <source>
        <dbReference type="Pfam" id="PF16135"/>
    </source>
</evidence>
<evidence type="ECO:0000259" key="6">
    <source>
        <dbReference type="Pfam" id="PF07897"/>
    </source>
</evidence>
<sequence length="377" mass="41478">MEHLKMHLHVKIVKLDSVVILWWGLYGFDMGDADERRMENLSLDTSRFSRDLLQRFLGTTTSEKSELEDINEDELNLGLSLGGRFGVDKTSLVRSSSIAAILPTVKDDDALNSSSSSPQVSYNHSSLVRTSSLPVETEAEWRKRKELQSLRRMQAKRRRSEKVQRNLRGDNKGGGDEKRGIEMKLRGRKLEREQYLATAKKFSCGLPTLAAFGAMTKGKGSYLGNKMQGLGKPASQESMESQGSAEASPPSIQSLQDGCGQEIGSSGSKMRVIGSRKPRDEMESPCNKLDKTKSQVQETGANALGDMPCVFTKGDGPSGRRIDGILYKYGKGEDIRIMCVCHGSFLSPAEFVKHAGGSDVAHPLKHIVIKPNPSPFL</sequence>
<comment type="similarity">
    <text evidence="2 4">Belongs to the Ninja family.</text>
</comment>
<feature type="compositionally biased region" description="Low complexity" evidence="5">
    <location>
        <begin position="113"/>
        <end position="126"/>
    </location>
</feature>
<reference evidence="9" key="2">
    <citation type="submission" date="2025-08" db="UniProtKB">
        <authorList>
            <consortium name="RefSeq"/>
        </authorList>
    </citation>
    <scope>IDENTIFICATION</scope>
    <source>
        <tissue evidence="9">Leaf</tissue>
    </source>
</reference>
<accession>A0A1U7VCX7</accession>
<feature type="domain" description="Tify" evidence="7">
    <location>
        <begin position="336"/>
        <end position="369"/>
    </location>
</feature>
<evidence type="ECO:0000256" key="5">
    <source>
        <dbReference type="SAM" id="MobiDB-lite"/>
    </source>
</evidence>
<feature type="region of interest" description="Disordered" evidence="5">
    <location>
        <begin position="226"/>
        <end position="291"/>
    </location>
</feature>
<dbReference type="PANTHER" id="PTHR31413:SF17">
    <property type="entry name" value="NINJA-FAMILY PROTEIN"/>
    <property type="match status" value="1"/>
</dbReference>
<dbReference type="GeneID" id="104212552"/>
<feature type="compositionally biased region" description="Basic and acidic residues" evidence="5">
    <location>
        <begin position="161"/>
        <end position="180"/>
    </location>
</feature>
<proteinExistence type="inferred from homology"/>
<dbReference type="Pfam" id="PF07897">
    <property type="entry name" value="EAR"/>
    <property type="match status" value="1"/>
</dbReference>
<dbReference type="RefSeq" id="XP_009760154.1">
    <property type="nucleotide sequence ID" value="XM_009761852.1"/>
</dbReference>
<evidence type="ECO:0000256" key="2">
    <source>
        <dbReference type="ARBA" id="ARBA00006081"/>
    </source>
</evidence>
<dbReference type="GO" id="GO:0045892">
    <property type="term" value="P:negative regulation of DNA-templated transcription"/>
    <property type="evidence" value="ECO:0007669"/>
    <property type="project" value="TreeGrafter"/>
</dbReference>
<dbReference type="GO" id="GO:0005634">
    <property type="term" value="C:nucleus"/>
    <property type="evidence" value="ECO:0007669"/>
    <property type="project" value="UniProtKB-SubCell"/>
</dbReference>
<evidence type="ECO:0000256" key="4">
    <source>
        <dbReference type="RuleBase" id="RU369029"/>
    </source>
</evidence>
<evidence type="ECO:0000313" key="8">
    <source>
        <dbReference type="Proteomes" id="UP000189701"/>
    </source>
</evidence>
<feature type="region of interest" description="Disordered" evidence="5">
    <location>
        <begin position="109"/>
        <end position="128"/>
    </location>
</feature>
<dbReference type="Pfam" id="PF16136">
    <property type="entry name" value="NLS_NINJA_AFP"/>
    <property type="match status" value="1"/>
</dbReference>
<dbReference type="InterPro" id="IPR031307">
    <property type="entry name" value="Ninja_fam"/>
</dbReference>
<comment type="function">
    <text evidence="4">Acts as a negative regulator of abscisic acid (ABA) response.</text>
</comment>
<dbReference type="Pfam" id="PF16135">
    <property type="entry name" value="TDBD"/>
    <property type="match status" value="1"/>
</dbReference>
<evidence type="ECO:0000256" key="3">
    <source>
        <dbReference type="ARBA" id="ARBA00023242"/>
    </source>
</evidence>
<dbReference type="InterPro" id="IPR032310">
    <property type="entry name" value="NLS_NINJA_AFP-like"/>
</dbReference>
<organism evidence="8 9">
    <name type="scientific">Nicotiana sylvestris</name>
    <name type="common">Wood tobacco</name>
    <name type="synonym">South American tobacco</name>
    <dbReference type="NCBI Taxonomy" id="4096"/>
    <lineage>
        <taxon>Eukaryota</taxon>
        <taxon>Viridiplantae</taxon>
        <taxon>Streptophyta</taxon>
        <taxon>Embryophyta</taxon>
        <taxon>Tracheophyta</taxon>
        <taxon>Spermatophyta</taxon>
        <taxon>Magnoliopsida</taxon>
        <taxon>eudicotyledons</taxon>
        <taxon>Gunneridae</taxon>
        <taxon>Pentapetalae</taxon>
        <taxon>asterids</taxon>
        <taxon>lamiids</taxon>
        <taxon>Solanales</taxon>
        <taxon>Solanaceae</taxon>
        <taxon>Nicotianoideae</taxon>
        <taxon>Nicotianeae</taxon>
        <taxon>Nicotiana</taxon>
    </lineage>
</organism>
<dbReference type="AlphaFoldDB" id="A0A1U7VCX7"/>
<keyword evidence="8" id="KW-1185">Reference proteome</keyword>
<comment type="subcellular location">
    <subcellularLocation>
        <location evidence="1 4">Nucleus</location>
    </subcellularLocation>
</comment>
<dbReference type="InterPro" id="IPR032308">
    <property type="entry name" value="TDBD"/>
</dbReference>
<dbReference type="GO" id="GO:0009737">
    <property type="term" value="P:response to abscisic acid"/>
    <property type="evidence" value="ECO:0007669"/>
    <property type="project" value="TreeGrafter"/>
</dbReference>
<dbReference type="InterPro" id="IPR012463">
    <property type="entry name" value="Ninja_motif"/>
</dbReference>
<dbReference type="PANTHER" id="PTHR31413">
    <property type="entry name" value="AFP HOMOLOG 2"/>
    <property type="match status" value="1"/>
</dbReference>
<feature type="compositionally biased region" description="Polar residues" evidence="5">
    <location>
        <begin position="235"/>
        <end position="256"/>
    </location>
</feature>
<feature type="compositionally biased region" description="Basic and acidic residues" evidence="5">
    <location>
        <begin position="277"/>
        <end position="291"/>
    </location>
</feature>
<protein>
    <recommendedName>
        <fullName evidence="4">Ninja-family protein</fullName>
    </recommendedName>
    <alternativeName>
        <fullName evidence="4">ABI-binding protein</fullName>
    </alternativeName>
</protein>
<feature type="domain" description="Ethylene-responsive binding factor-associated repression" evidence="6">
    <location>
        <begin position="68"/>
        <end position="100"/>
    </location>
</feature>
<reference evidence="8" key="1">
    <citation type="journal article" date="2013" name="Genome Biol.">
        <title>Reference genomes and transcriptomes of Nicotiana sylvestris and Nicotiana tomentosiformis.</title>
        <authorList>
            <person name="Sierro N."/>
            <person name="Battey J.N."/>
            <person name="Ouadi S."/>
            <person name="Bovet L."/>
            <person name="Goepfert S."/>
            <person name="Bakaher N."/>
            <person name="Peitsch M.C."/>
            <person name="Ivanov N.V."/>
        </authorList>
    </citation>
    <scope>NUCLEOTIDE SEQUENCE [LARGE SCALE GENOMIC DNA]</scope>
</reference>
<feature type="region of interest" description="Disordered" evidence="5">
    <location>
        <begin position="149"/>
        <end position="180"/>
    </location>
</feature>
<keyword evidence="3 4" id="KW-0539">Nucleus</keyword>